<proteinExistence type="predicted"/>
<accession>A0A1H4YM87</accession>
<keyword evidence="2" id="KW-1185">Reference proteome</keyword>
<gene>
    <name evidence="1" type="ORF">SAMN04489793_4232</name>
</gene>
<dbReference type="RefSeq" id="WP_068739592.1">
    <property type="nucleotide sequence ID" value="NZ_CBDRGN010000009.1"/>
</dbReference>
<dbReference type="Proteomes" id="UP000182241">
    <property type="component" value="Unassembled WGS sequence"/>
</dbReference>
<evidence type="ECO:0000313" key="1">
    <source>
        <dbReference type="EMBL" id="SED18755.1"/>
    </source>
</evidence>
<name>A0A1H4YM87_TSUTY</name>
<sequence length="124" mass="13607">MHIDAVRAAHPAWRRTGFRYFPYAAWHEGAWWVLRVNHGFPEHDLFTLFVDGAAVAEATPAEGFCPFDASLATLEPLSAGREPLLDPTSARAAIEPVAAFADFGSEDGDTCDFCFNDKDGYAPM</sequence>
<dbReference type="EMBL" id="FNSA01000003">
    <property type="protein sequence ID" value="SED18755.1"/>
    <property type="molecule type" value="Genomic_DNA"/>
</dbReference>
<dbReference type="AlphaFoldDB" id="A0A1H4YM87"/>
<reference evidence="2" key="1">
    <citation type="submission" date="2016-10" db="EMBL/GenBank/DDBJ databases">
        <authorList>
            <person name="Varghese N."/>
            <person name="Submissions S."/>
        </authorList>
    </citation>
    <scope>NUCLEOTIDE SEQUENCE [LARGE SCALE GENOMIC DNA]</scope>
    <source>
        <strain evidence="2">DSM 44234</strain>
    </source>
</reference>
<protein>
    <submittedName>
        <fullName evidence="1">Uncharacterized protein</fullName>
    </submittedName>
</protein>
<dbReference type="OrthoDB" id="3504325at2"/>
<organism evidence="1 2">
    <name type="scientific">Tsukamurella tyrosinosolvens</name>
    <dbReference type="NCBI Taxonomy" id="57704"/>
    <lineage>
        <taxon>Bacteria</taxon>
        <taxon>Bacillati</taxon>
        <taxon>Actinomycetota</taxon>
        <taxon>Actinomycetes</taxon>
        <taxon>Mycobacteriales</taxon>
        <taxon>Tsukamurellaceae</taxon>
        <taxon>Tsukamurella</taxon>
    </lineage>
</organism>
<evidence type="ECO:0000313" key="2">
    <source>
        <dbReference type="Proteomes" id="UP000182241"/>
    </source>
</evidence>